<dbReference type="RefSeq" id="WP_340234618.1">
    <property type="nucleotide sequence ID" value="NZ_JBBEWC010000002.1"/>
</dbReference>
<protein>
    <submittedName>
        <fullName evidence="2">Uncharacterized protein</fullName>
    </submittedName>
</protein>
<proteinExistence type="predicted"/>
<evidence type="ECO:0000313" key="3">
    <source>
        <dbReference type="Proteomes" id="UP001597510"/>
    </source>
</evidence>
<dbReference type="Proteomes" id="UP001597510">
    <property type="component" value="Unassembled WGS sequence"/>
</dbReference>
<reference evidence="3" key="1">
    <citation type="journal article" date="2019" name="Int. J. Syst. Evol. Microbiol.">
        <title>The Global Catalogue of Microorganisms (GCM) 10K type strain sequencing project: providing services to taxonomists for standard genome sequencing and annotation.</title>
        <authorList>
            <consortium name="The Broad Institute Genomics Platform"/>
            <consortium name="The Broad Institute Genome Sequencing Center for Infectious Disease"/>
            <person name="Wu L."/>
            <person name="Ma J."/>
        </authorList>
    </citation>
    <scope>NUCLEOTIDE SEQUENCE [LARGE SCALE GENOMIC DNA]</scope>
    <source>
        <strain evidence="3">KCTC 52344</strain>
    </source>
</reference>
<organism evidence="2 3">
    <name type="scientific">Emticicia soli</name>
    <dbReference type="NCBI Taxonomy" id="2027878"/>
    <lineage>
        <taxon>Bacteria</taxon>
        <taxon>Pseudomonadati</taxon>
        <taxon>Bacteroidota</taxon>
        <taxon>Cytophagia</taxon>
        <taxon>Cytophagales</taxon>
        <taxon>Leadbetterellaceae</taxon>
        <taxon>Emticicia</taxon>
    </lineage>
</organism>
<accession>A0ABW5J9S8</accession>
<feature type="chain" id="PRO_5045104583" evidence="1">
    <location>
        <begin position="19"/>
        <end position="470"/>
    </location>
</feature>
<evidence type="ECO:0000313" key="2">
    <source>
        <dbReference type="EMBL" id="MFD2522373.1"/>
    </source>
</evidence>
<dbReference type="EMBL" id="JBHULC010000018">
    <property type="protein sequence ID" value="MFD2522373.1"/>
    <property type="molecule type" value="Genomic_DNA"/>
</dbReference>
<feature type="signal peptide" evidence="1">
    <location>
        <begin position="1"/>
        <end position="18"/>
    </location>
</feature>
<name>A0ABW5J9S8_9BACT</name>
<evidence type="ECO:0000256" key="1">
    <source>
        <dbReference type="SAM" id="SignalP"/>
    </source>
</evidence>
<comment type="caution">
    <text evidence="2">The sequence shown here is derived from an EMBL/GenBank/DDBJ whole genome shotgun (WGS) entry which is preliminary data.</text>
</comment>
<keyword evidence="3" id="KW-1185">Reference proteome</keyword>
<sequence length="470" mass="53797">MQKLIIYIILLLPMLATAQTDSVKVSYSEEKVEKFEKTTLIDEYEKAFGNNRVVKSSLRIAFNRTRLSFLPDRSFTPYQNIFRYLDPIFQFEQKIGIDKSLVASISTNTNKKESIWRSDIGLEGRWYYEMKKRVEAGKQQPNITGKYISLKVEANPYRYNPTSPFTAFLIQQGRATFMFRPTSTYSINWGWQFGNNLDFGFSVGLKHGNKAGVSNEELWVNEKVSSEKGITPFISINAQTALGLYLPLKRKSSGNYCDFLQCNYEVKQLFKLNVNNAFYLDRYFQNVKLDVAYERKIGRSPFSINSNAVISALNAFRYTPTGYREIAINEPNVAFTTMIVGTYSPKMSSSQGYNLGLIEQLRYYIGMKNRVSKGKSANNLSGLYIGALANYQLISQRTPWAEASIGPVIYKDSYNELNLGLGIGYQVQTNRHSFMDVSLNFIRQKVSYEDANRNYSNSMFDFSLKLGLAR</sequence>
<gene>
    <name evidence="2" type="ORF">ACFSR2_15860</name>
</gene>
<keyword evidence="1" id="KW-0732">Signal</keyword>